<dbReference type="STRING" id="140314.SAMN04488076_10554"/>
<protein>
    <submittedName>
        <fullName evidence="2">Uncharacterized protein</fullName>
    </submittedName>
</protein>
<proteinExistence type="predicted"/>
<dbReference type="OrthoDB" id="2167893at2"/>
<feature type="transmembrane region" description="Helical" evidence="1">
    <location>
        <begin position="7"/>
        <end position="30"/>
    </location>
</feature>
<reference evidence="2 3" key="1">
    <citation type="submission" date="2016-02" db="EMBL/GenBank/DDBJ databases">
        <authorList>
            <person name="Wen L."/>
            <person name="He K."/>
            <person name="Yang H."/>
        </authorList>
    </citation>
    <scope>NUCLEOTIDE SEQUENCE [LARGE SCALE GENOMIC DNA]</scope>
    <source>
        <strain evidence="2">Trichococcus palustris</strain>
    </source>
</reference>
<keyword evidence="3" id="KW-1185">Reference proteome</keyword>
<keyword evidence="1" id="KW-0812">Transmembrane</keyword>
<dbReference type="EMBL" id="FJNE01000002">
    <property type="protein sequence ID" value="CZQ87490.1"/>
    <property type="molecule type" value="Genomic_DNA"/>
</dbReference>
<keyword evidence="1" id="KW-0472">Membrane</keyword>
<accession>A0A143YCJ3</accession>
<evidence type="ECO:0000256" key="1">
    <source>
        <dbReference type="SAM" id="Phobius"/>
    </source>
</evidence>
<dbReference type="RefSeq" id="WP_087031972.1">
    <property type="nucleotide sequence ID" value="NZ_FJNE01000002.1"/>
</dbReference>
<name>A0A143YCJ3_9LACT</name>
<gene>
    <name evidence="2" type="ORF">Tpal_904</name>
</gene>
<evidence type="ECO:0000313" key="3">
    <source>
        <dbReference type="Proteomes" id="UP000242754"/>
    </source>
</evidence>
<organism evidence="2 3">
    <name type="scientific">Trichococcus palustris</name>
    <dbReference type="NCBI Taxonomy" id="140314"/>
    <lineage>
        <taxon>Bacteria</taxon>
        <taxon>Bacillati</taxon>
        <taxon>Bacillota</taxon>
        <taxon>Bacilli</taxon>
        <taxon>Lactobacillales</taxon>
        <taxon>Carnobacteriaceae</taxon>
        <taxon>Trichococcus</taxon>
    </lineage>
</organism>
<evidence type="ECO:0000313" key="2">
    <source>
        <dbReference type="EMBL" id="CZQ87490.1"/>
    </source>
</evidence>
<dbReference type="Proteomes" id="UP000242754">
    <property type="component" value="Unassembled WGS sequence"/>
</dbReference>
<dbReference type="AlphaFoldDB" id="A0A143YCJ3"/>
<keyword evidence="1" id="KW-1133">Transmembrane helix</keyword>
<sequence>MRNRSGAILPVTIFYLFLSQLFLTGVIQVYRNQMYLYQLTKNHYQAQTLLAYAEYWIQRKNAERTYEERDIPRALVFQAGKVNCAEGDGEAITVTVILADDYSESGEIRIVYLDKLN</sequence>